<protein>
    <submittedName>
        <fullName evidence="1">Uncharacterized protein</fullName>
    </submittedName>
</protein>
<reference evidence="1 2" key="1">
    <citation type="submission" date="2017-01" db="EMBL/GenBank/DDBJ databases">
        <title>Bacillus cereus isolates.</title>
        <authorList>
            <person name="Beno S.M."/>
        </authorList>
    </citation>
    <scope>NUCLEOTIDE SEQUENCE [LARGE SCALE GENOMIC DNA]</scope>
    <source>
        <strain evidence="1 2">FSL H8-0485</strain>
    </source>
</reference>
<name>A0A1S9TLH7_BACCE</name>
<dbReference type="Proteomes" id="UP000190906">
    <property type="component" value="Unassembled WGS sequence"/>
</dbReference>
<dbReference type="EMBL" id="MUAJ01000021">
    <property type="protein sequence ID" value="OOR10895.1"/>
    <property type="molecule type" value="Genomic_DNA"/>
</dbReference>
<dbReference type="AlphaFoldDB" id="A0A1S9TLH7"/>
<proteinExistence type="predicted"/>
<evidence type="ECO:0000313" key="1">
    <source>
        <dbReference type="EMBL" id="OOR10895.1"/>
    </source>
</evidence>
<evidence type="ECO:0000313" key="2">
    <source>
        <dbReference type="Proteomes" id="UP000190906"/>
    </source>
</evidence>
<sequence length="366" mass="43122">MPFLYSSPITNRNRCINIETFLKKYDINKYILILDSNICIYIENYFLDPLKTIDSWKKSNDLETLTDFFDMIKFIKEFKVSYNTDQALNESCRDILNNYSLNIPKFVKRVDCIEYILSDLSVSQVLYPTGKFQSNNNLNFLKEIMEPLFKAIDPPYITTNLIMSYICILKIKQLIDDRKQKNYEKLRSYFQFITEQLDLISLAHLGVAILIFGGFKLSNGKGMESLIHIKKKKHLSKRDSYIHGIWNAATDLAWVVNVCREIKYDKIPIFVTNDRALNEVMTRYIINPNIKKQDNAPLLAAFDYSNVKFDIKYEKELKNIEKELDSFQNKNLLHRRIKLNEEIENDAILNRFLTIKQELETHLPSN</sequence>
<dbReference type="RefSeq" id="WP_078205090.1">
    <property type="nucleotide sequence ID" value="NZ_MUAJ01000021.1"/>
</dbReference>
<comment type="caution">
    <text evidence="1">The sequence shown here is derived from an EMBL/GenBank/DDBJ whole genome shotgun (WGS) entry which is preliminary data.</text>
</comment>
<gene>
    <name evidence="1" type="ORF">BW897_20560</name>
</gene>
<organism evidence="1 2">
    <name type="scientific">Bacillus cereus</name>
    <dbReference type="NCBI Taxonomy" id="1396"/>
    <lineage>
        <taxon>Bacteria</taxon>
        <taxon>Bacillati</taxon>
        <taxon>Bacillota</taxon>
        <taxon>Bacilli</taxon>
        <taxon>Bacillales</taxon>
        <taxon>Bacillaceae</taxon>
        <taxon>Bacillus</taxon>
        <taxon>Bacillus cereus group</taxon>
    </lineage>
</organism>
<accession>A0A1S9TLH7</accession>